<dbReference type="AlphaFoldDB" id="A0A2W1M1K9"/>
<dbReference type="EMBL" id="QKRB01000010">
    <property type="protein sequence ID" value="PZD97537.1"/>
    <property type="molecule type" value="Genomic_DNA"/>
</dbReference>
<feature type="domain" description="Stress-response A/B barrel" evidence="1">
    <location>
        <begin position="2"/>
        <end position="95"/>
    </location>
</feature>
<dbReference type="RefSeq" id="WP_111144898.1">
    <property type="nucleotide sequence ID" value="NZ_QKRB01000010.1"/>
</dbReference>
<protein>
    <submittedName>
        <fullName evidence="2">Dabb family protein</fullName>
    </submittedName>
</protein>
<evidence type="ECO:0000313" key="2">
    <source>
        <dbReference type="EMBL" id="PZD97537.1"/>
    </source>
</evidence>
<sequence>MIQRTVLIKFAETTPREQLLEVVDRFKTLQHKIEGIVEIQAGLNKSEKSKEYQVVLMVRFENQQAVDAYTVHAEHQAVVAFIGEAGRLDSIGADIDI</sequence>
<dbReference type="PANTHER" id="PTHR37832:SF1">
    <property type="entry name" value="STRESS-RESPONSE A_B BARREL DOMAIN-CONTAINING PROTEIN"/>
    <property type="match status" value="1"/>
</dbReference>
<reference evidence="2 3" key="1">
    <citation type="submission" date="2018-06" db="EMBL/GenBank/DDBJ databases">
        <title>Paenibacillus imtechensis sp. nov.</title>
        <authorList>
            <person name="Pinnaka A.K."/>
            <person name="Singh H."/>
            <person name="Kaur M."/>
        </authorList>
    </citation>
    <scope>NUCLEOTIDE SEQUENCE [LARGE SCALE GENOMIC DNA]</scope>
    <source>
        <strain evidence="2 3">SMB1</strain>
    </source>
</reference>
<dbReference type="InterPro" id="IPR011008">
    <property type="entry name" value="Dimeric_a/b-barrel"/>
</dbReference>
<dbReference type="PROSITE" id="PS51502">
    <property type="entry name" value="S_R_A_B_BARREL"/>
    <property type="match status" value="1"/>
</dbReference>
<dbReference type="SMART" id="SM00886">
    <property type="entry name" value="Dabb"/>
    <property type="match status" value="1"/>
</dbReference>
<evidence type="ECO:0000259" key="1">
    <source>
        <dbReference type="PROSITE" id="PS51502"/>
    </source>
</evidence>
<gene>
    <name evidence="2" type="ORF">DNH61_01275</name>
</gene>
<dbReference type="InterPro" id="IPR013097">
    <property type="entry name" value="Dabb"/>
</dbReference>
<evidence type="ECO:0000313" key="3">
    <source>
        <dbReference type="Proteomes" id="UP000249522"/>
    </source>
</evidence>
<organism evidence="2 3">
    <name type="scientific">Paenibacillus sambharensis</name>
    <dbReference type="NCBI Taxonomy" id="1803190"/>
    <lineage>
        <taxon>Bacteria</taxon>
        <taxon>Bacillati</taxon>
        <taxon>Bacillota</taxon>
        <taxon>Bacilli</taxon>
        <taxon>Bacillales</taxon>
        <taxon>Paenibacillaceae</taxon>
        <taxon>Paenibacillus</taxon>
    </lineage>
</organism>
<dbReference type="SUPFAM" id="SSF54909">
    <property type="entry name" value="Dimeric alpha+beta barrel"/>
    <property type="match status" value="1"/>
</dbReference>
<dbReference type="Pfam" id="PF07876">
    <property type="entry name" value="Dabb"/>
    <property type="match status" value="1"/>
</dbReference>
<keyword evidence="3" id="KW-1185">Reference proteome</keyword>
<comment type="caution">
    <text evidence="2">The sequence shown here is derived from an EMBL/GenBank/DDBJ whole genome shotgun (WGS) entry which is preliminary data.</text>
</comment>
<proteinExistence type="predicted"/>
<name>A0A2W1M1K9_9BACL</name>
<dbReference type="Proteomes" id="UP000249522">
    <property type="component" value="Unassembled WGS sequence"/>
</dbReference>
<dbReference type="PANTHER" id="PTHR37832">
    <property type="entry name" value="BLL2683 PROTEIN"/>
    <property type="match status" value="1"/>
</dbReference>
<dbReference type="Gene3D" id="3.30.70.100">
    <property type="match status" value="1"/>
</dbReference>
<dbReference type="OrthoDB" id="9808130at2"/>
<accession>A0A2W1M1K9</accession>